<proteinExistence type="predicted"/>
<gene>
    <name evidence="1" type="ORF">S01H1_61903</name>
</gene>
<sequence>HLRTPWAPGAGFTLAIRGNQIRVFGNTHGLKSSQVKRLERLGRRRVSADRLLTHELARELTGISHEIRRQVGVLVDRRGSIGHVMVGDARSIEMPDWGRMRAGKGRLRGLRCIHTHLRDEGLTRDDLTDLALLRFDAMASIATDENGFPGDAHVAALLPANEDGDQIQYLDPTPAAQFDLDFQDWIRALEEELARTTQTRKVGDGERAILVSVTANRKADDLEYSIQELKELARSAGVEVVDVVLQHRPRVDR</sequence>
<reference evidence="1" key="1">
    <citation type="journal article" date="2014" name="Front. Microbiol.">
        <title>High frequency of phylogenetically diverse reductive dehalogenase-homologous genes in deep subseafloor sedimentary metagenomes.</title>
        <authorList>
            <person name="Kawai M."/>
            <person name="Futagami T."/>
            <person name="Toyoda A."/>
            <person name="Takaki Y."/>
            <person name="Nishi S."/>
            <person name="Hori S."/>
            <person name="Arai W."/>
            <person name="Tsubouchi T."/>
            <person name="Morono Y."/>
            <person name="Uchiyama I."/>
            <person name="Ito T."/>
            <person name="Fujiyama A."/>
            <person name="Inagaki F."/>
            <person name="Takami H."/>
        </authorList>
    </citation>
    <scope>NUCLEOTIDE SEQUENCE</scope>
    <source>
        <strain evidence="1">Expedition CK06-06</strain>
    </source>
</reference>
<dbReference type="EMBL" id="BARS01040631">
    <property type="protein sequence ID" value="GAG37805.1"/>
    <property type="molecule type" value="Genomic_DNA"/>
</dbReference>
<feature type="non-terminal residue" evidence="1">
    <location>
        <position position="1"/>
    </location>
</feature>
<protein>
    <recommendedName>
        <fullName evidence="2">GTPase HflX N-terminal domain-containing protein</fullName>
    </recommendedName>
</protein>
<organism evidence="1">
    <name type="scientific">marine sediment metagenome</name>
    <dbReference type="NCBI Taxonomy" id="412755"/>
    <lineage>
        <taxon>unclassified sequences</taxon>
        <taxon>metagenomes</taxon>
        <taxon>ecological metagenomes</taxon>
    </lineage>
</organism>
<evidence type="ECO:0008006" key="2">
    <source>
        <dbReference type="Google" id="ProtNLM"/>
    </source>
</evidence>
<comment type="caution">
    <text evidence="1">The sequence shown here is derived from an EMBL/GenBank/DDBJ whole genome shotgun (WGS) entry which is preliminary data.</text>
</comment>
<accession>X0X453</accession>
<name>X0X453_9ZZZZ</name>
<evidence type="ECO:0000313" key="1">
    <source>
        <dbReference type="EMBL" id="GAG37805.1"/>
    </source>
</evidence>
<dbReference type="AlphaFoldDB" id="X0X453"/>
<feature type="non-terminal residue" evidence="1">
    <location>
        <position position="253"/>
    </location>
</feature>